<feature type="region of interest" description="Disordered" evidence="1">
    <location>
        <begin position="888"/>
        <end position="944"/>
    </location>
</feature>
<accession>B0DEA4</accession>
<evidence type="ECO:0000313" key="3">
    <source>
        <dbReference type="Proteomes" id="UP000001194"/>
    </source>
</evidence>
<feature type="compositionally biased region" description="Basic and acidic residues" evidence="1">
    <location>
        <begin position="530"/>
        <end position="552"/>
    </location>
</feature>
<feature type="compositionally biased region" description="Basic and acidic residues" evidence="1">
    <location>
        <begin position="775"/>
        <end position="787"/>
    </location>
</feature>
<feature type="compositionally biased region" description="Low complexity" evidence="1">
    <location>
        <begin position="204"/>
        <end position="224"/>
    </location>
</feature>
<keyword evidence="3" id="KW-1185">Reference proteome</keyword>
<feature type="compositionally biased region" description="Polar residues" evidence="1">
    <location>
        <begin position="332"/>
        <end position="350"/>
    </location>
</feature>
<feature type="compositionally biased region" description="Basic and acidic residues" evidence="1">
    <location>
        <begin position="686"/>
        <end position="714"/>
    </location>
</feature>
<dbReference type="RefSeq" id="XP_001882376.1">
    <property type="nucleotide sequence ID" value="XM_001882341.1"/>
</dbReference>
<gene>
    <name evidence="2" type="ORF">LACBIDRAFT_328239</name>
</gene>
<feature type="region of interest" description="Disordered" evidence="1">
    <location>
        <begin position="304"/>
        <end position="431"/>
    </location>
</feature>
<dbReference type="Proteomes" id="UP000001194">
    <property type="component" value="Unassembled WGS sequence"/>
</dbReference>
<feature type="region of interest" description="Disordered" evidence="1">
    <location>
        <begin position="204"/>
        <end position="286"/>
    </location>
</feature>
<reference evidence="2 3" key="1">
    <citation type="journal article" date="2008" name="Nature">
        <title>The genome of Laccaria bicolor provides insights into mycorrhizal symbiosis.</title>
        <authorList>
            <person name="Martin F."/>
            <person name="Aerts A."/>
            <person name="Ahren D."/>
            <person name="Brun A."/>
            <person name="Danchin E.G.J."/>
            <person name="Duchaussoy F."/>
            <person name="Gibon J."/>
            <person name="Kohler A."/>
            <person name="Lindquist E."/>
            <person name="Pereda V."/>
            <person name="Salamov A."/>
            <person name="Shapiro H.J."/>
            <person name="Wuyts J."/>
            <person name="Blaudez D."/>
            <person name="Buee M."/>
            <person name="Brokstein P."/>
            <person name="Canbaeck B."/>
            <person name="Cohen D."/>
            <person name="Courty P.E."/>
            <person name="Coutinho P.M."/>
            <person name="Delaruelle C."/>
            <person name="Detter J.C."/>
            <person name="Deveau A."/>
            <person name="DiFazio S."/>
            <person name="Duplessis S."/>
            <person name="Fraissinet-Tachet L."/>
            <person name="Lucic E."/>
            <person name="Frey-Klett P."/>
            <person name="Fourrey C."/>
            <person name="Feussner I."/>
            <person name="Gay G."/>
            <person name="Grimwood J."/>
            <person name="Hoegger P.J."/>
            <person name="Jain P."/>
            <person name="Kilaru S."/>
            <person name="Labbe J."/>
            <person name="Lin Y.C."/>
            <person name="Legue V."/>
            <person name="Le Tacon F."/>
            <person name="Marmeisse R."/>
            <person name="Melayah D."/>
            <person name="Montanini B."/>
            <person name="Muratet M."/>
            <person name="Nehls U."/>
            <person name="Niculita-Hirzel H."/>
            <person name="Oudot-Le Secq M.P."/>
            <person name="Peter M."/>
            <person name="Quesneville H."/>
            <person name="Rajashekar B."/>
            <person name="Reich M."/>
            <person name="Rouhier N."/>
            <person name="Schmutz J."/>
            <person name="Yin T."/>
            <person name="Chalot M."/>
            <person name="Henrissat B."/>
            <person name="Kuees U."/>
            <person name="Lucas S."/>
            <person name="Van de Peer Y."/>
            <person name="Podila G.K."/>
            <person name="Polle A."/>
            <person name="Pukkila P.J."/>
            <person name="Richardson P.M."/>
            <person name="Rouze P."/>
            <person name="Sanders I.R."/>
            <person name="Stajich J.E."/>
            <person name="Tunlid A."/>
            <person name="Tuskan G."/>
            <person name="Grigoriev I.V."/>
        </authorList>
    </citation>
    <scope>NUCLEOTIDE SEQUENCE [LARGE SCALE GENOMIC DNA]</scope>
    <source>
        <strain evidence="3">S238N-H82 / ATCC MYA-4686</strain>
    </source>
</reference>
<dbReference type="OrthoDB" id="3255922at2759"/>
<feature type="compositionally biased region" description="Basic and acidic residues" evidence="1">
    <location>
        <begin position="243"/>
        <end position="269"/>
    </location>
</feature>
<feature type="compositionally biased region" description="Basic and acidic residues" evidence="1">
    <location>
        <begin position="497"/>
        <end position="508"/>
    </location>
</feature>
<feature type="region of interest" description="Disordered" evidence="1">
    <location>
        <begin position="450"/>
        <end position="809"/>
    </location>
</feature>
<proteinExistence type="predicted"/>
<dbReference type="EMBL" id="DS547106">
    <property type="protein sequence ID" value="EDR07003.1"/>
    <property type="molecule type" value="Genomic_DNA"/>
</dbReference>
<dbReference type="AlphaFoldDB" id="B0DEA4"/>
<organism evidence="3">
    <name type="scientific">Laccaria bicolor (strain S238N-H82 / ATCC MYA-4686)</name>
    <name type="common">Bicoloured deceiver</name>
    <name type="synonym">Laccaria laccata var. bicolor</name>
    <dbReference type="NCBI Taxonomy" id="486041"/>
    <lineage>
        <taxon>Eukaryota</taxon>
        <taxon>Fungi</taxon>
        <taxon>Dikarya</taxon>
        <taxon>Basidiomycota</taxon>
        <taxon>Agaricomycotina</taxon>
        <taxon>Agaricomycetes</taxon>
        <taxon>Agaricomycetidae</taxon>
        <taxon>Agaricales</taxon>
        <taxon>Agaricineae</taxon>
        <taxon>Hydnangiaceae</taxon>
        <taxon>Laccaria</taxon>
    </lineage>
</organism>
<sequence>MPPKCLRKTFIETRFNAWCCAIQTLPEWRRSIKGAPPPCRVRKCNPNKNVVKAGCDHFCAVARHCCVGSNTACVASTNTHVIGVMYNRTLYIDRSLWGGSVMLRLANDHHHVYFGLSYILDWLKIWCQATLIPKMDLGFRSQPLPAQQAQILYPSRPQPPKAPILASSHNVNVAYDPSRRQSITQFSIYPTAGNPTTFIYEQSTCSKSDTVSSSDSESTTMSFSPARSIDSTMALKSPVDPESFERRFDERTPTPTPRRDSFSLRDRNHPSVPRQDPQFAPSESDADELDRIAQLNAQYNSVSSASYYTSSTDTTRGEDRHSSSVPHLLDSRGSQARNVPQPTYSNSFVNHSPEELQSPLNVQYTGNRGHAPPFFFSDSDVDRRVSQNPPHQQSDSSSSTTETQSWDSESTQRPSPTLTRQTGPSVPVSAYPQAGYHHRQAADNLPAPAQTAPLSRQRSSYAEHRTSVVGPWPETNISPSTYDSRNRVEFPPLSDSRQQEEYRRDAHYNHSPIPPSSTESVRVYSQLASDGRRHHDSAIRQYEEPVARRGTDQGRANSGISHRDSTFLRERVLSTSYNGAPSNHSPTHPGRSSGDSRRDSHVTSNDMPSQSSASRRNDSRSLDLGQGSSPTSNSPTTRRSSVMFAAAPSRPALPPLDMQAISGNGGSGDRQRTRTNSVSYQARPVDLQRQRSSDVADPALDPHHDQNRRPRHPDVGGVRNSAYEPEARSQGRYSARLSMSYPAPSPGQRPSPSQATPIDTRARPPFPVPRVAAPEPHRRLSDGDRPSTDTPVYPRSATPYERSSGSSRNAVVAAPSAYHPPLTHIEHLRRFSDGDQTIPPRLLNSGRNSAPIGRSVRWMDNLICPSPIIATQRKKGWFNRRGDQLWTNDGQYKPADEGEEYPPQFDDYPEPGQGWMNEEGTRIDLGHRRIPKPPLRSALKQFRG</sequence>
<protein>
    <submittedName>
        <fullName evidence="2">Predicted protein</fullName>
    </submittedName>
</protein>
<evidence type="ECO:0000313" key="2">
    <source>
        <dbReference type="EMBL" id="EDR07003.1"/>
    </source>
</evidence>
<dbReference type="GeneID" id="6078045"/>
<feature type="compositionally biased region" description="Polar residues" evidence="1">
    <location>
        <begin position="413"/>
        <end position="424"/>
    </location>
</feature>
<name>B0DEA4_LACBS</name>
<feature type="compositionally biased region" description="Basic and acidic residues" evidence="1">
    <location>
        <begin position="561"/>
        <end position="572"/>
    </location>
</feature>
<feature type="compositionally biased region" description="Polar residues" evidence="1">
    <location>
        <begin position="573"/>
        <end position="586"/>
    </location>
</feature>
<feature type="compositionally biased region" description="Low complexity" evidence="1">
    <location>
        <begin position="392"/>
        <end position="412"/>
    </location>
</feature>
<dbReference type="InParanoid" id="B0DEA4"/>
<dbReference type="HOGENOM" id="CLU_330384_0_0_1"/>
<feature type="compositionally biased region" description="Polar residues" evidence="1">
    <location>
        <begin position="602"/>
        <end position="614"/>
    </location>
</feature>
<feature type="compositionally biased region" description="Low complexity" evidence="1">
    <location>
        <begin position="304"/>
        <end position="314"/>
    </location>
</feature>
<evidence type="ECO:0000256" key="1">
    <source>
        <dbReference type="SAM" id="MobiDB-lite"/>
    </source>
</evidence>
<dbReference type="KEGG" id="lbc:LACBIDRAFT_328239"/>
<feature type="compositionally biased region" description="Low complexity" evidence="1">
    <location>
        <begin position="628"/>
        <end position="650"/>
    </location>
</feature>